<dbReference type="STRING" id="307972.A0A2G8K0K2"/>
<keyword evidence="6" id="KW-1185">Reference proteome</keyword>
<dbReference type="InterPro" id="IPR027417">
    <property type="entry name" value="P-loop_NTPase"/>
</dbReference>
<feature type="compositionally biased region" description="Low complexity" evidence="1">
    <location>
        <begin position="521"/>
        <end position="537"/>
    </location>
</feature>
<dbReference type="InterPro" id="IPR036179">
    <property type="entry name" value="Ig-like_dom_sf"/>
</dbReference>
<proteinExistence type="predicted"/>
<keyword evidence="2" id="KW-0472">Membrane</keyword>
<sequence length="1248" mass="141249">MGVHRILLVSVVMHICYVNGREWIGCFSPQYAEHSSEGYIRCTFPSAFRAVYWYDDVSSEDANPFLSYDNSVKTGDGYERGEFDVLKNGTLVINTVRLKHEKLFKALCIDNDDIGRIFVVSLLLIVLPTEQHPLIGGCSFADPCLVHYNASGALRCDLNGMRPAPNLTWVITRDIGEDVLDSTKTIEIDVNNITYSVTTKTNALQREQSVLASVVCKANYGITGWKSETRALVDLSPTKDFNLNEPTLIYGELNGPITLPSPFERAEMDMLLWKKGNHKSSDVIAYAAFGTEKSIRDGVNVFVLDKDGSLTVQRVALKHEGLYTFVGSNGLQNNVSLIEVIVMIPPSPPYLIVKQCTTIHQCIIGRDRGTLTCATSGVRPLISVKWSTDENSGVRFSSAKSTSHDKMGLFDVLTEVEYVIEDYIECGARLQVTCHAFGQAAAIFQSTVNITIVKGSENCTNFASDVVPHSKSWIIPVVILAVFCCILTGFIVLGCSRRLGEQQKRKRGSLTPETGHPLLEGKGISGITGTNTTSSSNTKKKDKFISLLKSSYESRFDYDGIYIPPTLSYIQARKHPGDVIEPTPKPLKSYYEFFNTDSFLGHKKRIVIEGGTGYGKTFLALKMAQDWCRNENSSPLNDIDILILISLKGVDNIATIFYSIWKQLLREECGLKFDDVQEILQNEENCVLILDHYHEYQERKKNLKIKESFVDKILESEILPKAKVITLTAVQHKAHENIYSRNPPVVTIERFTKEQTRKYLEYIFQDKDSKRRQFEEKLQQNSYINDLCHIPLFLRMISTTFISNNKLRFEKLTVFFEDWFRIKLKYLKETKTLNLRFLKELTKLAYDGIVSNESVWSRKDFIQKVSVESFNHFERMGIIVETKYQIDDSTTEDDHSHKNDDNNNVKFIHAIYQQFVAAHYLAYDVNGIELKEILKGINLSKDSQMLVFICGLKKDHLKIVIDHLISLKEDNSTLPIEDYLFSCCYEADLTSSVKEIKNIFMKLHGIVFEQNDSVVVTKGKIDVIEKATEEKINIPYIAMRNALKEIQDEKVTLVCGSSFPLPKYVAKYFIDDRAGKWKSCDTGLLTLLEKTNSVKTAIVISRSRPEAMTDDCIQKLQLQTQMSVMWQTVESSNGSDEMMTSCPSVNTCHWMAFDQVCQSKVAANYVMREFQEILEEVENFYVDGSYETSGSSAKINKIKKKIVTTLKQEGPLDTQETCGAAANETTFKEMGGKLVFKQLINNTAFFGK</sequence>
<reference evidence="5 6" key="1">
    <citation type="journal article" date="2017" name="PLoS Biol.">
        <title>The sea cucumber genome provides insights into morphological evolution and visceral regeneration.</title>
        <authorList>
            <person name="Zhang X."/>
            <person name="Sun L."/>
            <person name="Yuan J."/>
            <person name="Sun Y."/>
            <person name="Gao Y."/>
            <person name="Zhang L."/>
            <person name="Li S."/>
            <person name="Dai H."/>
            <person name="Hamel J.F."/>
            <person name="Liu C."/>
            <person name="Yu Y."/>
            <person name="Liu S."/>
            <person name="Lin W."/>
            <person name="Guo K."/>
            <person name="Jin S."/>
            <person name="Xu P."/>
            <person name="Storey K.B."/>
            <person name="Huan P."/>
            <person name="Zhang T."/>
            <person name="Zhou Y."/>
            <person name="Zhang J."/>
            <person name="Lin C."/>
            <person name="Li X."/>
            <person name="Xing L."/>
            <person name="Huo D."/>
            <person name="Sun M."/>
            <person name="Wang L."/>
            <person name="Mercier A."/>
            <person name="Li F."/>
            <person name="Yang H."/>
            <person name="Xiang J."/>
        </authorList>
    </citation>
    <scope>NUCLEOTIDE SEQUENCE [LARGE SCALE GENOMIC DNA]</scope>
    <source>
        <strain evidence="5">Shaxun</strain>
        <tissue evidence="5">Muscle</tissue>
    </source>
</reference>
<evidence type="ECO:0000313" key="5">
    <source>
        <dbReference type="EMBL" id="PIK41522.1"/>
    </source>
</evidence>
<dbReference type="SUPFAM" id="SSF48726">
    <property type="entry name" value="Immunoglobulin"/>
    <property type="match status" value="1"/>
</dbReference>
<evidence type="ECO:0000256" key="2">
    <source>
        <dbReference type="SAM" id="Phobius"/>
    </source>
</evidence>
<protein>
    <recommendedName>
        <fullName evidence="4">Ig-like domain-containing protein</fullName>
    </recommendedName>
</protein>
<accession>A0A2G8K0K2</accession>
<keyword evidence="3" id="KW-0732">Signal</keyword>
<dbReference type="SUPFAM" id="SSF52540">
    <property type="entry name" value="P-loop containing nucleoside triphosphate hydrolases"/>
    <property type="match status" value="1"/>
</dbReference>
<dbReference type="PANTHER" id="PTHR46312">
    <property type="entry name" value="NACHT DOMAIN-CONTAINING PROTEIN"/>
    <property type="match status" value="1"/>
</dbReference>
<organism evidence="5 6">
    <name type="scientific">Stichopus japonicus</name>
    <name type="common">Sea cucumber</name>
    <dbReference type="NCBI Taxonomy" id="307972"/>
    <lineage>
        <taxon>Eukaryota</taxon>
        <taxon>Metazoa</taxon>
        <taxon>Echinodermata</taxon>
        <taxon>Eleutherozoa</taxon>
        <taxon>Echinozoa</taxon>
        <taxon>Holothuroidea</taxon>
        <taxon>Aspidochirotacea</taxon>
        <taxon>Aspidochirotida</taxon>
        <taxon>Stichopodidae</taxon>
        <taxon>Apostichopus</taxon>
    </lineage>
</organism>
<dbReference type="EMBL" id="MRZV01001012">
    <property type="protein sequence ID" value="PIK41522.1"/>
    <property type="molecule type" value="Genomic_DNA"/>
</dbReference>
<keyword evidence="2" id="KW-0812">Transmembrane</keyword>
<feature type="region of interest" description="Disordered" evidence="1">
    <location>
        <begin position="504"/>
        <end position="538"/>
    </location>
</feature>
<dbReference type="PROSITE" id="PS50835">
    <property type="entry name" value="IG_LIKE"/>
    <property type="match status" value="1"/>
</dbReference>
<comment type="caution">
    <text evidence="5">The sequence shown here is derived from an EMBL/GenBank/DDBJ whole genome shotgun (WGS) entry which is preliminary data.</text>
</comment>
<keyword evidence="2" id="KW-1133">Transmembrane helix</keyword>
<evidence type="ECO:0000259" key="4">
    <source>
        <dbReference type="PROSITE" id="PS50835"/>
    </source>
</evidence>
<dbReference type="PANTHER" id="PTHR46312:SF2">
    <property type="entry name" value="NUCLEOTIDE-BINDING OLIGOMERIZATION DOMAIN-CONTAINING PROTEIN 2-LIKE"/>
    <property type="match status" value="1"/>
</dbReference>
<feature type="chain" id="PRO_5013721854" description="Ig-like domain-containing protein" evidence="3">
    <location>
        <begin position="21"/>
        <end position="1248"/>
    </location>
</feature>
<evidence type="ECO:0000256" key="1">
    <source>
        <dbReference type="SAM" id="MobiDB-lite"/>
    </source>
</evidence>
<evidence type="ECO:0000313" key="6">
    <source>
        <dbReference type="Proteomes" id="UP000230750"/>
    </source>
</evidence>
<evidence type="ECO:0000256" key="3">
    <source>
        <dbReference type="SAM" id="SignalP"/>
    </source>
</evidence>
<feature type="domain" description="Ig-like" evidence="4">
    <location>
        <begin position="349"/>
        <end position="451"/>
    </location>
</feature>
<dbReference type="AlphaFoldDB" id="A0A2G8K0K2"/>
<dbReference type="OrthoDB" id="6106100at2759"/>
<name>A0A2G8K0K2_STIJA</name>
<dbReference type="InterPro" id="IPR007110">
    <property type="entry name" value="Ig-like_dom"/>
</dbReference>
<feature type="transmembrane region" description="Helical" evidence="2">
    <location>
        <begin position="473"/>
        <end position="496"/>
    </location>
</feature>
<dbReference type="Gene3D" id="3.40.50.300">
    <property type="entry name" value="P-loop containing nucleotide triphosphate hydrolases"/>
    <property type="match status" value="1"/>
</dbReference>
<dbReference type="InterPro" id="IPR007111">
    <property type="entry name" value="NACHT_NTPase"/>
</dbReference>
<dbReference type="Proteomes" id="UP000230750">
    <property type="component" value="Unassembled WGS sequence"/>
</dbReference>
<dbReference type="Pfam" id="PF05729">
    <property type="entry name" value="NACHT"/>
    <property type="match status" value="1"/>
</dbReference>
<feature type="signal peptide" evidence="3">
    <location>
        <begin position="1"/>
        <end position="20"/>
    </location>
</feature>
<gene>
    <name evidence="5" type="ORF">BSL78_21625</name>
</gene>